<comment type="caution">
    <text evidence="3">The sequence shown here is derived from an EMBL/GenBank/DDBJ whole genome shotgun (WGS) entry which is preliminary data.</text>
</comment>
<evidence type="ECO:0000259" key="2">
    <source>
        <dbReference type="Pfam" id="PF20789"/>
    </source>
</evidence>
<feature type="domain" description="Acyl-CoA thioesterase-like N-terminal HotDog" evidence="1">
    <location>
        <begin position="24"/>
        <end position="101"/>
    </location>
</feature>
<evidence type="ECO:0000313" key="3">
    <source>
        <dbReference type="EMBL" id="MCQ8895216.1"/>
    </source>
</evidence>
<feature type="domain" description="Acyl-CoA thioesterase-like C-terminal" evidence="2">
    <location>
        <begin position="129"/>
        <end position="264"/>
    </location>
</feature>
<dbReference type="RefSeq" id="WP_256762889.1">
    <property type="nucleotide sequence ID" value="NZ_JANIGO010000001.1"/>
</dbReference>
<organism evidence="3 4">
    <name type="scientific">Limnobacter humi</name>
    <dbReference type="NCBI Taxonomy" id="1778671"/>
    <lineage>
        <taxon>Bacteria</taxon>
        <taxon>Pseudomonadati</taxon>
        <taxon>Pseudomonadota</taxon>
        <taxon>Betaproteobacteria</taxon>
        <taxon>Burkholderiales</taxon>
        <taxon>Burkholderiaceae</taxon>
        <taxon>Limnobacter</taxon>
    </lineage>
</organism>
<dbReference type="Gene3D" id="2.40.160.210">
    <property type="entry name" value="Acyl-CoA thioesterase, double hotdog domain"/>
    <property type="match status" value="1"/>
</dbReference>
<accession>A0ABT1WCH2</accession>
<reference evidence="3 4" key="1">
    <citation type="submission" date="2022-07" db="EMBL/GenBank/DDBJ databases">
        <authorList>
            <person name="Xamxidin M."/>
            <person name="Wu M."/>
        </authorList>
    </citation>
    <scope>NUCLEOTIDE SEQUENCE [LARGE SCALE GENOMIC DNA]</scope>
    <source>
        <strain evidence="3 4">NBRC 111650</strain>
    </source>
</reference>
<dbReference type="Pfam" id="PF20789">
    <property type="entry name" value="4HBT_3C"/>
    <property type="match status" value="1"/>
</dbReference>
<dbReference type="InterPro" id="IPR042171">
    <property type="entry name" value="Acyl-CoA_hotdog"/>
</dbReference>
<dbReference type="EMBL" id="JANIGO010000001">
    <property type="protein sequence ID" value="MCQ8895216.1"/>
    <property type="molecule type" value="Genomic_DNA"/>
</dbReference>
<dbReference type="InterPro" id="IPR029069">
    <property type="entry name" value="HotDog_dom_sf"/>
</dbReference>
<evidence type="ECO:0000259" key="1">
    <source>
        <dbReference type="Pfam" id="PF13622"/>
    </source>
</evidence>
<gene>
    <name evidence="3" type="ORF">NQT62_02035</name>
</gene>
<dbReference type="SUPFAM" id="SSF54637">
    <property type="entry name" value="Thioesterase/thiol ester dehydrase-isomerase"/>
    <property type="match status" value="2"/>
</dbReference>
<keyword evidence="4" id="KW-1185">Reference proteome</keyword>
<dbReference type="InterPro" id="IPR049450">
    <property type="entry name" value="ACOT8-like_C"/>
</dbReference>
<protein>
    <submittedName>
        <fullName evidence="3">Thioesterase family protein</fullName>
    </submittedName>
</protein>
<dbReference type="Proteomes" id="UP001204142">
    <property type="component" value="Unassembled WGS sequence"/>
</dbReference>
<evidence type="ECO:0000313" key="4">
    <source>
        <dbReference type="Proteomes" id="UP001204142"/>
    </source>
</evidence>
<dbReference type="Pfam" id="PF13622">
    <property type="entry name" value="4HBT_3"/>
    <property type="match status" value="1"/>
</dbReference>
<name>A0ABT1WCH2_9BURK</name>
<sequence length="266" mass="28767">MTVALSEILSGRRLDGDTVTYTATEDWAQGRTMFGGFLSALAVVAMRDTLGLDMPLRALQTNFVGPVAVGEVHYKTRLLRQGKSVSQVHCEIYSDDTLAGLVVGVFGAARETQLPLRTPTRTPLPKAVDDIPALPFIPKITPNFLQHVEMRWAVGSIPYMGNPFWESGIYIRAKDAGISPEVLIVMLSDGPPTPCLSHFKGPVMASSVSWSLELPPLPAGNLEEGWFQIDMETTAGSDGYVNQSAKLWTPSGQLASLGYQVVAVYG</sequence>
<proteinExistence type="predicted"/>
<dbReference type="InterPro" id="IPR049449">
    <property type="entry name" value="TesB_ACOT8-like_N"/>
</dbReference>